<evidence type="ECO:0000256" key="3">
    <source>
        <dbReference type="ARBA" id="ARBA00022801"/>
    </source>
</evidence>
<dbReference type="AlphaFoldDB" id="A0AAW9RUB5"/>
<organism evidence="6 7">
    <name type="scientific">Microbaculum marinum</name>
    <dbReference type="NCBI Taxonomy" id="1764581"/>
    <lineage>
        <taxon>Bacteria</taxon>
        <taxon>Pseudomonadati</taxon>
        <taxon>Pseudomonadota</taxon>
        <taxon>Alphaproteobacteria</taxon>
        <taxon>Hyphomicrobiales</taxon>
        <taxon>Tepidamorphaceae</taxon>
        <taxon>Microbaculum</taxon>
    </lineage>
</organism>
<accession>A0AAW9RUB5</accession>
<dbReference type="Proteomes" id="UP001378188">
    <property type="component" value="Unassembled WGS sequence"/>
</dbReference>
<comment type="caution">
    <text evidence="6">The sequence shown here is derived from an EMBL/GenBank/DDBJ whole genome shotgun (WGS) entry which is preliminary data.</text>
</comment>
<name>A0AAW9RUB5_9HYPH</name>
<evidence type="ECO:0000313" key="7">
    <source>
        <dbReference type="Proteomes" id="UP001378188"/>
    </source>
</evidence>
<evidence type="ECO:0000256" key="4">
    <source>
        <dbReference type="ARBA" id="ARBA00022833"/>
    </source>
</evidence>
<evidence type="ECO:0000256" key="2">
    <source>
        <dbReference type="ARBA" id="ARBA00022723"/>
    </source>
</evidence>
<dbReference type="GO" id="GO:0016787">
    <property type="term" value="F:hydrolase activity"/>
    <property type="evidence" value="ECO:0007669"/>
    <property type="project" value="UniProtKB-KW"/>
</dbReference>
<dbReference type="PANTHER" id="PTHR42978">
    <property type="entry name" value="QUORUM-QUENCHING LACTONASE YTNP-RELATED-RELATED"/>
    <property type="match status" value="1"/>
</dbReference>
<keyword evidence="7" id="KW-1185">Reference proteome</keyword>
<comment type="similarity">
    <text evidence="1">Belongs to the metallo-beta-lactamase superfamily.</text>
</comment>
<dbReference type="Gene3D" id="3.60.15.10">
    <property type="entry name" value="Ribonuclease Z/Hydroxyacylglutathione hydrolase-like"/>
    <property type="match status" value="1"/>
</dbReference>
<feature type="domain" description="Metallo-beta-lactamase" evidence="5">
    <location>
        <begin position="60"/>
        <end position="265"/>
    </location>
</feature>
<sequence length="292" mass="32776">MIAPPDTQIPGVYHRRIGDIVVTALSDGYFVTEREMTRNLPEAERNQALAAAFRDTLAFSVNAFLIYSKGRLALLETGSGKYLGPTLGHLPANLEAAGVAPDDIDTVLLTHMHPDHSAGLTDMETGRRHFGNAELVVHENEPRHWFDDEPMSRASDLYKQLHFQMTREQVQPYLDRMRTFVDGEVFPGVRAIPSAGHTPGHTSYLIESGKDRLLIWGDTIHIPEVQFARPEITMVPDTDPDAAAATRRRILEMAAQEQFLVTGMHMHFPGFGHVSKEGDAYRFHPEAWRLPF</sequence>
<reference evidence="6 7" key="1">
    <citation type="submission" date="2024-02" db="EMBL/GenBank/DDBJ databases">
        <title>Genome analysis and characterization of Microbaculum marinisediminis sp. nov., isolated from marine sediment.</title>
        <authorList>
            <person name="Du Z.-J."/>
            <person name="Ye Y.-Q."/>
            <person name="Zhang Z.-R."/>
            <person name="Yuan S.-M."/>
            <person name="Zhang X.-Y."/>
        </authorList>
    </citation>
    <scope>NUCLEOTIDE SEQUENCE [LARGE SCALE GENOMIC DNA]</scope>
    <source>
        <strain evidence="6 7">SDUM1044001</strain>
    </source>
</reference>
<evidence type="ECO:0000313" key="6">
    <source>
        <dbReference type="EMBL" id="MEJ8572979.1"/>
    </source>
</evidence>
<dbReference type="CDD" id="cd07720">
    <property type="entry name" value="OPHC2-like_MBL-fold"/>
    <property type="match status" value="1"/>
</dbReference>
<dbReference type="Pfam" id="PF00753">
    <property type="entry name" value="Lactamase_B"/>
    <property type="match status" value="1"/>
</dbReference>
<evidence type="ECO:0000259" key="5">
    <source>
        <dbReference type="SMART" id="SM00849"/>
    </source>
</evidence>
<dbReference type="SMART" id="SM00849">
    <property type="entry name" value="Lactamase_B"/>
    <property type="match status" value="1"/>
</dbReference>
<protein>
    <submittedName>
        <fullName evidence="6">MBL fold metallo-hydrolase</fullName>
    </submittedName>
</protein>
<dbReference type="PANTHER" id="PTHR42978:SF6">
    <property type="entry name" value="QUORUM-QUENCHING LACTONASE YTNP-RELATED"/>
    <property type="match status" value="1"/>
</dbReference>
<dbReference type="InterPro" id="IPR001279">
    <property type="entry name" value="Metallo-B-lactamas"/>
</dbReference>
<dbReference type="InterPro" id="IPR051013">
    <property type="entry name" value="MBL_superfamily_lactonases"/>
</dbReference>
<gene>
    <name evidence="6" type="ORF">V3328_15925</name>
</gene>
<evidence type="ECO:0000256" key="1">
    <source>
        <dbReference type="ARBA" id="ARBA00007749"/>
    </source>
</evidence>
<dbReference type="RefSeq" id="WP_340330671.1">
    <property type="nucleotide sequence ID" value="NZ_JAZHOF010000006.1"/>
</dbReference>
<keyword evidence="2" id="KW-0479">Metal-binding</keyword>
<dbReference type="EMBL" id="JAZHOF010000006">
    <property type="protein sequence ID" value="MEJ8572979.1"/>
    <property type="molecule type" value="Genomic_DNA"/>
</dbReference>
<dbReference type="GO" id="GO:0046872">
    <property type="term" value="F:metal ion binding"/>
    <property type="evidence" value="ECO:0007669"/>
    <property type="project" value="UniProtKB-KW"/>
</dbReference>
<keyword evidence="3" id="KW-0378">Hydrolase</keyword>
<dbReference type="SUPFAM" id="SSF56281">
    <property type="entry name" value="Metallo-hydrolase/oxidoreductase"/>
    <property type="match status" value="1"/>
</dbReference>
<keyword evidence="4" id="KW-0862">Zinc</keyword>
<dbReference type="InterPro" id="IPR036866">
    <property type="entry name" value="RibonucZ/Hydroxyglut_hydro"/>
</dbReference>
<proteinExistence type="inferred from homology"/>